<dbReference type="InterPro" id="IPR013078">
    <property type="entry name" value="His_Pase_superF_clade-1"/>
</dbReference>
<organism evidence="1 2">
    <name type="scientific">Curtobacterium citreum</name>
    <dbReference type="NCBI Taxonomy" id="2036"/>
    <lineage>
        <taxon>Bacteria</taxon>
        <taxon>Bacillati</taxon>
        <taxon>Actinomycetota</taxon>
        <taxon>Actinomycetes</taxon>
        <taxon>Micrococcales</taxon>
        <taxon>Microbacteriaceae</taxon>
        <taxon>Curtobacterium</taxon>
    </lineage>
</organism>
<dbReference type="CDD" id="cd07067">
    <property type="entry name" value="HP_PGM_like"/>
    <property type="match status" value="1"/>
</dbReference>
<proteinExistence type="predicted"/>
<gene>
    <name evidence="1" type="ORF">WMN62_08835</name>
</gene>
<comment type="caution">
    <text evidence="1">The sequence shown here is derived from an EMBL/GenBank/DDBJ whole genome shotgun (WGS) entry which is preliminary data.</text>
</comment>
<dbReference type="GO" id="GO:0016787">
    <property type="term" value="F:hydrolase activity"/>
    <property type="evidence" value="ECO:0007669"/>
    <property type="project" value="UniProtKB-KW"/>
</dbReference>
<dbReference type="InterPro" id="IPR003094">
    <property type="entry name" value="6Pfruct_kin"/>
</dbReference>
<sequence length="212" mass="23145">MTTLLYLVRHGETDWNAQRRIQGSTDIPLNDTGRRQAADAAELLARRRFDAVVASPLSRAAETGAIIADRLGLAAPTTYPGLAERSYGEAEGLTDTEVTARYPHDDIPGRESRSALLARITETLGEIAVRFDGGVVVVATHGAVIRSVVNEAAPGTADRHATPIRNGSIHSFRWDPERFHAELVRFDDPIDDVSDGPGRYAFDYQNPLELRG</sequence>
<dbReference type="Proteomes" id="UP001370299">
    <property type="component" value="Unassembled WGS sequence"/>
</dbReference>
<name>A0ABU8YBK9_9MICO</name>
<dbReference type="SMART" id="SM00855">
    <property type="entry name" value="PGAM"/>
    <property type="match status" value="1"/>
</dbReference>
<dbReference type="PANTHER" id="PTHR48100">
    <property type="entry name" value="BROAD-SPECIFICITY PHOSPHATASE YOR283W-RELATED"/>
    <property type="match status" value="1"/>
</dbReference>
<evidence type="ECO:0000313" key="2">
    <source>
        <dbReference type="Proteomes" id="UP001370299"/>
    </source>
</evidence>
<dbReference type="PROSITE" id="PS00175">
    <property type="entry name" value="PG_MUTASE"/>
    <property type="match status" value="1"/>
</dbReference>
<keyword evidence="1" id="KW-0378">Hydrolase</keyword>
<dbReference type="RefSeq" id="WP_340197675.1">
    <property type="nucleotide sequence ID" value="NZ_JBBKAP010000074.1"/>
</dbReference>
<dbReference type="InterPro" id="IPR001345">
    <property type="entry name" value="PG/BPGM_mutase_AS"/>
</dbReference>
<dbReference type="EC" id="3.1.3.-" evidence="1"/>
<accession>A0ABU8YBK9</accession>
<reference evidence="1 2" key="1">
    <citation type="submission" date="2024-03" db="EMBL/GenBank/DDBJ databases">
        <title>Whole genomes of four grape xylem sap localized bacterial endophytes.</title>
        <authorList>
            <person name="Kumar G."/>
            <person name="Savka M.A."/>
        </authorList>
    </citation>
    <scope>NUCLEOTIDE SEQUENCE [LARGE SCALE GENOMIC DNA]</scope>
    <source>
        <strain evidence="1 2">RIT_GXS8</strain>
    </source>
</reference>
<dbReference type="EMBL" id="JBBLYY010000043">
    <property type="protein sequence ID" value="MEK0171573.1"/>
    <property type="molecule type" value="Genomic_DNA"/>
</dbReference>
<dbReference type="InterPro" id="IPR029033">
    <property type="entry name" value="His_PPase_superfam"/>
</dbReference>
<dbReference type="PRINTS" id="PR00991">
    <property type="entry name" value="6PFRUCTKNASE"/>
</dbReference>
<dbReference type="PANTHER" id="PTHR48100:SF62">
    <property type="entry name" value="GLUCOSYL-3-PHOSPHOGLYCERATE PHOSPHATASE"/>
    <property type="match status" value="1"/>
</dbReference>
<keyword evidence="2" id="KW-1185">Reference proteome</keyword>
<protein>
    <submittedName>
        <fullName evidence="1">Histidine phosphatase family protein</fullName>
        <ecNumber evidence="1">3.1.3.-</ecNumber>
    </submittedName>
</protein>
<dbReference type="Gene3D" id="3.40.50.1240">
    <property type="entry name" value="Phosphoglycerate mutase-like"/>
    <property type="match status" value="1"/>
</dbReference>
<dbReference type="SUPFAM" id="SSF53254">
    <property type="entry name" value="Phosphoglycerate mutase-like"/>
    <property type="match status" value="1"/>
</dbReference>
<dbReference type="Pfam" id="PF00300">
    <property type="entry name" value="His_Phos_1"/>
    <property type="match status" value="1"/>
</dbReference>
<evidence type="ECO:0000313" key="1">
    <source>
        <dbReference type="EMBL" id="MEK0171573.1"/>
    </source>
</evidence>
<dbReference type="InterPro" id="IPR050275">
    <property type="entry name" value="PGM_Phosphatase"/>
</dbReference>